<dbReference type="HOGENOM" id="CLU_047893_1_1_1"/>
<feature type="region of interest" description="Disordered" evidence="6">
    <location>
        <begin position="35"/>
        <end position="67"/>
    </location>
</feature>
<feature type="region of interest" description="Disordered" evidence="6">
    <location>
        <begin position="1"/>
        <end position="22"/>
    </location>
</feature>
<dbReference type="OrthoDB" id="5322896at2759"/>
<keyword evidence="5" id="KW-0143">Chaperone</keyword>
<dbReference type="SUPFAM" id="SSF160909">
    <property type="entry name" value="ATP12-like"/>
    <property type="match status" value="1"/>
</dbReference>
<keyword evidence="8" id="KW-1185">Reference proteome</keyword>
<feature type="compositionally biased region" description="Low complexity" evidence="6">
    <location>
        <begin position="1"/>
        <end position="21"/>
    </location>
</feature>
<accession>M3DAA4</accession>
<dbReference type="InterPro" id="IPR023335">
    <property type="entry name" value="ATP12_ortho_dom_sf"/>
</dbReference>
<evidence type="ECO:0000256" key="5">
    <source>
        <dbReference type="ARBA" id="ARBA00023186"/>
    </source>
</evidence>
<evidence type="ECO:0000313" key="7">
    <source>
        <dbReference type="EMBL" id="EMF15020.1"/>
    </source>
</evidence>
<dbReference type="GeneID" id="27901164"/>
<feature type="compositionally biased region" description="Polar residues" evidence="6">
    <location>
        <begin position="36"/>
        <end position="46"/>
    </location>
</feature>
<dbReference type="EMBL" id="KB456261">
    <property type="protein sequence ID" value="EMF15020.1"/>
    <property type="molecule type" value="Genomic_DNA"/>
</dbReference>
<dbReference type="AlphaFoldDB" id="M3DAA4"/>
<comment type="similarity">
    <text evidence="2">Belongs to the ATP12 family.</text>
</comment>
<evidence type="ECO:0000256" key="6">
    <source>
        <dbReference type="SAM" id="MobiDB-lite"/>
    </source>
</evidence>
<dbReference type="eggNOG" id="KOG3015">
    <property type="taxonomic scope" value="Eukaryota"/>
</dbReference>
<dbReference type="PANTHER" id="PTHR21013">
    <property type="entry name" value="ATP SYNTHASE MITOCHONDRIAL F1 COMPLEX ASSEMBLY FACTOR 2/ATP12 PROTEIN, MITOCHONDRIAL PRECURSOR"/>
    <property type="match status" value="1"/>
</dbReference>
<protein>
    <submittedName>
        <fullName evidence="7">ATP12-domain-containing protein</fullName>
    </submittedName>
</protein>
<dbReference type="InterPro" id="IPR011419">
    <property type="entry name" value="ATP12_ATP_synth-F1-assembly"/>
</dbReference>
<dbReference type="PANTHER" id="PTHR21013:SF10">
    <property type="entry name" value="ATP SYNTHASE MITOCHONDRIAL F1 COMPLEX ASSEMBLY FACTOR 2"/>
    <property type="match status" value="1"/>
</dbReference>
<dbReference type="STRING" id="692275.M3DAA4"/>
<dbReference type="Proteomes" id="UP000016931">
    <property type="component" value="Unassembled WGS sequence"/>
</dbReference>
<dbReference type="Gene3D" id="1.10.3580.10">
    <property type="entry name" value="ATP12 ATPase"/>
    <property type="match status" value="1"/>
</dbReference>
<proteinExistence type="inferred from homology"/>
<evidence type="ECO:0000256" key="4">
    <source>
        <dbReference type="ARBA" id="ARBA00023128"/>
    </source>
</evidence>
<dbReference type="OMA" id="QGWVMGL"/>
<dbReference type="Gene3D" id="3.30.2180.10">
    <property type="entry name" value="ATP12-like"/>
    <property type="match status" value="1"/>
</dbReference>
<name>M3DAA4_SPHMS</name>
<evidence type="ECO:0000256" key="2">
    <source>
        <dbReference type="ARBA" id="ARBA00008231"/>
    </source>
</evidence>
<dbReference type="GO" id="GO:0005739">
    <property type="term" value="C:mitochondrion"/>
    <property type="evidence" value="ECO:0007669"/>
    <property type="project" value="UniProtKB-SubCell"/>
</dbReference>
<keyword evidence="4" id="KW-0496">Mitochondrion</keyword>
<evidence type="ECO:0000256" key="3">
    <source>
        <dbReference type="ARBA" id="ARBA00022946"/>
    </source>
</evidence>
<organism evidence="7 8">
    <name type="scientific">Sphaerulina musiva (strain SO2202)</name>
    <name type="common">Poplar stem canker fungus</name>
    <name type="synonym">Septoria musiva</name>
    <dbReference type="NCBI Taxonomy" id="692275"/>
    <lineage>
        <taxon>Eukaryota</taxon>
        <taxon>Fungi</taxon>
        <taxon>Dikarya</taxon>
        <taxon>Ascomycota</taxon>
        <taxon>Pezizomycotina</taxon>
        <taxon>Dothideomycetes</taxon>
        <taxon>Dothideomycetidae</taxon>
        <taxon>Mycosphaerellales</taxon>
        <taxon>Mycosphaerellaceae</taxon>
        <taxon>Sphaerulina</taxon>
    </lineage>
</organism>
<dbReference type="GO" id="GO:0033615">
    <property type="term" value="P:mitochondrial proton-transporting ATP synthase complex assembly"/>
    <property type="evidence" value="ECO:0007669"/>
    <property type="project" value="TreeGrafter"/>
</dbReference>
<evidence type="ECO:0000313" key="8">
    <source>
        <dbReference type="Proteomes" id="UP000016931"/>
    </source>
</evidence>
<keyword evidence="3" id="KW-0809">Transit peptide</keyword>
<dbReference type="RefSeq" id="XP_016763141.1">
    <property type="nucleotide sequence ID" value="XM_016904027.1"/>
</dbReference>
<dbReference type="Pfam" id="PF07542">
    <property type="entry name" value="ATP12"/>
    <property type="match status" value="1"/>
</dbReference>
<dbReference type="InterPro" id="IPR042272">
    <property type="entry name" value="ATP12_ATP_synth-F1-assembly_N"/>
</dbReference>
<comment type="subcellular location">
    <subcellularLocation>
        <location evidence="1">Mitochondrion</location>
    </subcellularLocation>
</comment>
<gene>
    <name evidence="7" type="ORF">SEPMUDRAFT_147009</name>
</gene>
<reference evidence="7 8" key="1">
    <citation type="journal article" date="2012" name="PLoS Pathog.">
        <title>Diverse lifestyles and strategies of plant pathogenesis encoded in the genomes of eighteen Dothideomycetes fungi.</title>
        <authorList>
            <person name="Ohm R.A."/>
            <person name="Feau N."/>
            <person name="Henrissat B."/>
            <person name="Schoch C.L."/>
            <person name="Horwitz B.A."/>
            <person name="Barry K.W."/>
            <person name="Condon B.J."/>
            <person name="Copeland A.C."/>
            <person name="Dhillon B."/>
            <person name="Glaser F."/>
            <person name="Hesse C.N."/>
            <person name="Kosti I."/>
            <person name="LaButti K."/>
            <person name="Lindquist E.A."/>
            <person name="Lucas S."/>
            <person name="Salamov A.A."/>
            <person name="Bradshaw R.E."/>
            <person name="Ciuffetti L."/>
            <person name="Hamelin R.C."/>
            <person name="Kema G.H.J."/>
            <person name="Lawrence C."/>
            <person name="Scott J.A."/>
            <person name="Spatafora J.W."/>
            <person name="Turgeon B.G."/>
            <person name="de Wit P.J.G.M."/>
            <person name="Zhong S."/>
            <person name="Goodwin S.B."/>
            <person name="Grigoriev I.V."/>
        </authorList>
    </citation>
    <scope>NUCLEOTIDE SEQUENCE [LARGE SCALE GENOMIC DNA]</scope>
    <source>
        <strain evidence="7 8">SO2202</strain>
    </source>
</reference>
<sequence length="372" mass="40911">MEGASSLYRSSLRAASSLARSHQYRPSPICARCLHTSGSKSATPVSHPTVLGPPPSAPEKSPLHPESRLARKREQLELVKQGRNSRTDPAKPTSALQKRFWKNVAVAETKDGGLQIMLDSRPVRTATKEVLTLPKSKRALAAAIAIEWDQLVSAQQALKQHYIPLTSLTSRALDIEIADRAGDSTIRENIVKMALRYLATDTLLCWAPESNPHDNHPGAMQQRSTKNLRARQRAIAEPIIAFLTTHIFPGVEIVPVLSEDSIMPLPQPEMTTQVISGWLAGLSAFDLAAVERAILATKSLTIAVRLLVEWSSEWKSLHNAPGKDKFGISHAEEASSLEVLHQTEQWGEVEDTHDVEKEDLRRQLGSAILLVS</sequence>
<evidence type="ECO:0000256" key="1">
    <source>
        <dbReference type="ARBA" id="ARBA00004173"/>
    </source>
</evidence>